<dbReference type="GO" id="GO:0030018">
    <property type="term" value="C:Z disc"/>
    <property type="evidence" value="ECO:0007669"/>
    <property type="project" value="TreeGrafter"/>
</dbReference>
<dbReference type="GO" id="GO:0034704">
    <property type="term" value="C:calcium channel complex"/>
    <property type="evidence" value="ECO:0007669"/>
    <property type="project" value="TreeGrafter"/>
</dbReference>
<dbReference type="AlphaFoldDB" id="A0AAN8D9Q5"/>
<dbReference type="FunFam" id="1.10.238.10:FF:000040">
    <property type="entry name" value="Ryanodine receptor 2"/>
    <property type="match status" value="1"/>
</dbReference>
<evidence type="ECO:0000313" key="6">
    <source>
        <dbReference type="Proteomes" id="UP001331515"/>
    </source>
</evidence>
<dbReference type="GO" id="GO:0006941">
    <property type="term" value="P:striated muscle contraction"/>
    <property type="evidence" value="ECO:0007669"/>
    <property type="project" value="TreeGrafter"/>
</dbReference>
<reference evidence="5 6" key="1">
    <citation type="journal article" date="2023" name="Mol. Biol. Evol.">
        <title>Genomics of Secondarily Temperate Adaptation in the Only Non-Antarctic Icefish.</title>
        <authorList>
            <person name="Rivera-Colon A.G."/>
            <person name="Rayamajhi N."/>
            <person name="Minhas B.F."/>
            <person name="Madrigal G."/>
            <person name="Bilyk K.T."/>
            <person name="Yoon V."/>
            <person name="Hune M."/>
            <person name="Gregory S."/>
            <person name="Cheng C.H.C."/>
            <person name="Catchen J.M."/>
        </authorList>
    </citation>
    <scope>NUCLEOTIDE SEQUENCE [LARGE SCALE GENOMIC DNA]</scope>
    <source>
        <tissue evidence="5">White muscle</tissue>
    </source>
</reference>
<dbReference type="GO" id="GO:0033017">
    <property type="term" value="C:sarcoplasmic reticulum membrane"/>
    <property type="evidence" value="ECO:0007669"/>
    <property type="project" value="TreeGrafter"/>
</dbReference>
<dbReference type="GO" id="GO:0042383">
    <property type="term" value="C:sarcolemma"/>
    <property type="evidence" value="ECO:0007669"/>
    <property type="project" value="TreeGrafter"/>
</dbReference>
<feature type="transmembrane region" description="Helical" evidence="2">
    <location>
        <begin position="775"/>
        <end position="795"/>
    </location>
</feature>
<dbReference type="InterPro" id="IPR009460">
    <property type="entry name" value="Ryanrecept_TM4-6"/>
</dbReference>
<dbReference type="PANTHER" id="PTHR46399">
    <property type="entry name" value="B30.2/SPRY DOMAIN-CONTAINING PROTEIN"/>
    <property type="match status" value="1"/>
</dbReference>
<evidence type="ECO:0000259" key="4">
    <source>
        <dbReference type="Pfam" id="PF08454"/>
    </source>
</evidence>
<feature type="compositionally biased region" description="Basic and acidic residues" evidence="1">
    <location>
        <begin position="709"/>
        <end position="737"/>
    </location>
</feature>
<evidence type="ECO:0008006" key="7">
    <source>
        <dbReference type="Google" id="ProtNLM"/>
    </source>
</evidence>
<feature type="transmembrane region" description="Helical" evidence="2">
    <location>
        <begin position="548"/>
        <end position="571"/>
    </location>
</feature>
<dbReference type="GO" id="GO:0005219">
    <property type="term" value="F:ryanodine-sensitive calcium-release channel activity"/>
    <property type="evidence" value="ECO:0007669"/>
    <property type="project" value="InterPro"/>
</dbReference>
<name>A0AAN8D9Q5_CHAGU</name>
<evidence type="ECO:0000313" key="5">
    <source>
        <dbReference type="EMBL" id="KAK5918050.1"/>
    </source>
</evidence>
<evidence type="ECO:0000256" key="2">
    <source>
        <dbReference type="SAM" id="Phobius"/>
    </source>
</evidence>
<dbReference type="Proteomes" id="UP001331515">
    <property type="component" value="Unassembled WGS sequence"/>
</dbReference>
<dbReference type="SUPFAM" id="SSF47473">
    <property type="entry name" value="EF-hand"/>
    <property type="match status" value="1"/>
</dbReference>
<feature type="compositionally biased region" description="Acidic residues" evidence="1">
    <location>
        <begin position="641"/>
        <end position="650"/>
    </location>
</feature>
<dbReference type="Pfam" id="PF06459">
    <property type="entry name" value="RR_TM4-6"/>
    <property type="match status" value="1"/>
</dbReference>
<accession>A0AAN8D9Q5</accession>
<evidence type="ECO:0000259" key="3">
    <source>
        <dbReference type="Pfam" id="PF06459"/>
    </source>
</evidence>
<proteinExistence type="predicted"/>
<dbReference type="PANTHER" id="PTHR46399:SF6">
    <property type="entry name" value="RYANODINE RECEPTOR 1 ISOFORM X1"/>
    <property type="match status" value="1"/>
</dbReference>
<gene>
    <name evidence="5" type="ORF">CgunFtcFv8_002849</name>
</gene>
<dbReference type="EMBL" id="JAURVH010001525">
    <property type="protein sequence ID" value="KAK5918050.1"/>
    <property type="molecule type" value="Genomic_DNA"/>
</dbReference>
<protein>
    <recommendedName>
        <fullName evidence="7">Ryanodine receptor 1</fullName>
    </recommendedName>
</protein>
<keyword evidence="2" id="KW-0472">Membrane</keyword>
<keyword evidence="6" id="KW-1185">Reference proteome</keyword>
<dbReference type="Gene3D" id="1.10.238.10">
    <property type="entry name" value="EF-hand"/>
    <property type="match status" value="1"/>
</dbReference>
<feature type="domain" description="RyR/IP3R Homology associated" evidence="4">
    <location>
        <begin position="94"/>
        <end position="209"/>
    </location>
</feature>
<dbReference type="GO" id="GO:0006874">
    <property type="term" value="P:intracellular calcium ion homeostasis"/>
    <property type="evidence" value="ECO:0007669"/>
    <property type="project" value="InterPro"/>
</dbReference>
<keyword evidence="2" id="KW-1133">Transmembrane helix</keyword>
<dbReference type="Pfam" id="PF08454">
    <property type="entry name" value="RIH_assoc"/>
    <property type="match status" value="1"/>
</dbReference>
<organism evidence="5 6">
    <name type="scientific">Champsocephalus gunnari</name>
    <name type="common">Mackerel icefish</name>
    <dbReference type="NCBI Taxonomy" id="52237"/>
    <lineage>
        <taxon>Eukaryota</taxon>
        <taxon>Metazoa</taxon>
        <taxon>Chordata</taxon>
        <taxon>Craniata</taxon>
        <taxon>Vertebrata</taxon>
        <taxon>Euteleostomi</taxon>
        <taxon>Actinopterygii</taxon>
        <taxon>Neopterygii</taxon>
        <taxon>Teleostei</taxon>
        <taxon>Neoteleostei</taxon>
        <taxon>Acanthomorphata</taxon>
        <taxon>Eupercaria</taxon>
        <taxon>Perciformes</taxon>
        <taxon>Notothenioidei</taxon>
        <taxon>Channichthyidae</taxon>
        <taxon>Champsocephalus</taxon>
    </lineage>
</organism>
<dbReference type="GO" id="GO:0005790">
    <property type="term" value="C:smooth endoplasmic reticulum"/>
    <property type="evidence" value="ECO:0007669"/>
    <property type="project" value="TreeGrafter"/>
</dbReference>
<evidence type="ECO:0000256" key="1">
    <source>
        <dbReference type="SAM" id="MobiDB-lite"/>
    </source>
</evidence>
<sequence>MVLQMISACKGETGPMVTTTLKLGNSILNGGNCEVQRKMLEYLRDKKDVGFFLSIQALMQTCSVLDLNAFERQNKAEGLGMVSEEGSNEKVMSDDEFTCDLFRFLQLLCEGHNNDFQNYLRTQTGSTTTINIIICTVDYLLRLQESISDFYWYYSGKDIIDDPGKKNFSKAIMVAKQIFNSLTEYIQGPCTGNQQSLAHSRLWDAIVGFLHVFAHMMMKLAQDSSQIGLLKELLDLQKDMVVMLLSLLEGNVVNGTIARQMVDMLVESSSNVEMILKFFDMFLKLKDIVASDAFKDYVTDPRGLISKKDFHKAMDSQKQYSSSEIQFLLSCSEADENDMIHYEEFANRFQEPAKDIGFNIAVLLTNLSEHVPHDVRLQNFLEQAESVLNYFRPFLGRIEIMGASRKIERIYFEITEVNRKQWEMPQVRESKQQFIFNVVNEGGESEKMEMFVNFCEDTIFEMNIASQIAEQEEEGKGEEDDEMDEVAVEGGPGGGENGGGDEESNGDEGQPESSSAFADFINSMLSFFSIFTFRNLRRQYRRVRKMSFKEIVVALSIFFWTILMSILHFIYSVCKGFFMIIWQTLFGGGLVEGAKNITVTEILASMPDPTQDDVHGDGPGELRTGEEQDTGGVTDTGDAGSGEEEEEDNQDKEGGRIPGVDVPGGLGDMGVESPVEPPTPEGTPITRRKVAPQEAEASQKPPEPVPVAEPEKADAEAAEKAERESQSKEEARPEAPKKSAKKKEKRPKREGGFQIWTELENQRIKFMNYLSRNFYNLRFLALFLAFALNFILLFYKVSDSPRDGEEMEGSGASEGSGFFRGLWVL</sequence>
<dbReference type="GO" id="GO:0014808">
    <property type="term" value="P:release of sequestered calcium ion into cytosol by sarcoplasmic reticulum"/>
    <property type="evidence" value="ECO:0007669"/>
    <property type="project" value="TreeGrafter"/>
</dbReference>
<feature type="compositionally biased region" description="Basic residues" evidence="1">
    <location>
        <begin position="738"/>
        <end position="748"/>
    </location>
</feature>
<feature type="compositionally biased region" description="Acidic residues" evidence="1">
    <location>
        <begin position="470"/>
        <end position="487"/>
    </location>
</feature>
<feature type="compositionally biased region" description="Acidic residues" evidence="1">
    <location>
        <begin position="499"/>
        <end position="510"/>
    </location>
</feature>
<dbReference type="InterPro" id="IPR011992">
    <property type="entry name" value="EF-hand-dom_pair"/>
</dbReference>
<dbReference type="InterPro" id="IPR015925">
    <property type="entry name" value="Ryanodine_IP3_receptor"/>
</dbReference>
<feature type="region of interest" description="Disordered" evidence="1">
    <location>
        <begin position="606"/>
        <end position="749"/>
    </location>
</feature>
<comment type="caution">
    <text evidence="5">The sequence shown here is derived from an EMBL/GenBank/DDBJ whole genome shotgun (WGS) entry which is preliminary data.</text>
</comment>
<keyword evidence="2" id="KW-0812">Transmembrane</keyword>
<dbReference type="InterPro" id="IPR013662">
    <property type="entry name" value="RIH_assoc-dom"/>
</dbReference>
<feature type="compositionally biased region" description="Basic and acidic residues" evidence="1">
    <location>
        <begin position="612"/>
        <end position="626"/>
    </location>
</feature>
<feature type="domain" description="Ryanodine Receptor TM 4-6" evidence="3">
    <location>
        <begin position="605"/>
        <end position="814"/>
    </location>
</feature>
<feature type="region of interest" description="Disordered" evidence="1">
    <location>
        <begin position="470"/>
        <end position="513"/>
    </location>
</feature>